<keyword evidence="1" id="KW-0285">Flavoprotein</keyword>
<evidence type="ECO:0000256" key="1">
    <source>
        <dbReference type="ARBA" id="ARBA00022630"/>
    </source>
</evidence>
<gene>
    <name evidence="4" type="ORF">DPPLL_22000</name>
</gene>
<dbReference type="InterPro" id="IPR005025">
    <property type="entry name" value="FMN_Rdtase-like_dom"/>
</dbReference>
<dbReference type="EMBL" id="AP025516">
    <property type="protein sequence ID" value="BDD87835.1"/>
    <property type="molecule type" value="Genomic_DNA"/>
</dbReference>
<accession>A0ABM7WA52</accession>
<evidence type="ECO:0000313" key="4">
    <source>
        <dbReference type="EMBL" id="BDD87835.1"/>
    </source>
</evidence>
<dbReference type="SUPFAM" id="SSF52218">
    <property type="entry name" value="Flavoproteins"/>
    <property type="match status" value="1"/>
</dbReference>
<dbReference type="PANTHER" id="PTHR43278">
    <property type="entry name" value="NAD(P)H-DEPENDENT FMN-CONTAINING OXIDOREDUCTASE YWQN-RELATED"/>
    <property type="match status" value="1"/>
</dbReference>
<protein>
    <submittedName>
        <fullName evidence="4">Flavodoxin family protein</fullName>
    </submittedName>
</protein>
<dbReference type="Pfam" id="PF03358">
    <property type="entry name" value="FMN_red"/>
    <property type="match status" value="1"/>
</dbReference>
<dbReference type="Gene3D" id="3.40.50.360">
    <property type="match status" value="1"/>
</dbReference>
<dbReference type="Proteomes" id="UP000830055">
    <property type="component" value="Chromosome"/>
</dbReference>
<evidence type="ECO:0000259" key="3">
    <source>
        <dbReference type="Pfam" id="PF03358"/>
    </source>
</evidence>
<dbReference type="PANTHER" id="PTHR43278:SF4">
    <property type="entry name" value="NAD(P)H-DEPENDENT FMN-CONTAINING OXIDOREDUCTASE YWQN-RELATED"/>
    <property type="match status" value="1"/>
</dbReference>
<evidence type="ECO:0000256" key="2">
    <source>
        <dbReference type="ARBA" id="ARBA00022643"/>
    </source>
</evidence>
<reference evidence="4 5" key="1">
    <citation type="submission" date="2022-01" db="EMBL/GenBank/DDBJ databases">
        <title>Desulfofustis limnae sp. nov., a novel mesophilic sulfate-reducing bacterium isolated from marsh soil.</title>
        <authorList>
            <person name="Watanabe M."/>
            <person name="Takahashi A."/>
            <person name="Kojima H."/>
            <person name="Fukui M."/>
        </authorList>
    </citation>
    <scope>NUCLEOTIDE SEQUENCE [LARGE SCALE GENOMIC DNA]</scope>
    <source>
        <strain evidence="4 5">PPLL</strain>
    </source>
</reference>
<sequence>MKIVAFNGSARKDGNTALLLEAVLVPLRQAGVETEVVNLAGTNPKGCLACMTCFKKRDASCVIKDDIINECITKMAAADGIILGSPTYFADVSSEMKALIDRCGMVGRANGDLYRRKIGASVVAARRAGAIHAFDSMNHFFLIGQMIIVGSSYWNIGHGREKGEVENDQEGLKTMHQLGENMAWLLQRMKAV</sequence>
<name>A0ABM7WA52_9BACT</name>
<feature type="domain" description="NADPH-dependent FMN reductase-like" evidence="3">
    <location>
        <begin position="1"/>
        <end position="159"/>
    </location>
</feature>
<organism evidence="4 5">
    <name type="scientific">Desulfofustis limnaeus</name>
    <dbReference type="NCBI Taxonomy" id="2740163"/>
    <lineage>
        <taxon>Bacteria</taxon>
        <taxon>Pseudomonadati</taxon>
        <taxon>Thermodesulfobacteriota</taxon>
        <taxon>Desulfobulbia</taxon>
        <taxon>Desulfobulbales</taxon>
        <taxon>Desulfocapsaceae</taxon>
        <taxon>Desulfofustis</taxon>
    </lineage>
</organism>
<dbReference type="InterPro" id="IPR051796">
    <property type="entry name" value="ISF_SsuE-like"/>
</dbReference>
<keyword evidence="2" id="KW-0288">FMN</keyword>
<dbReference type="InterPro" id="IPR029039">
    <property type="entry name" value="Flavoprotein-like_sf"/>
</dbReference>
<proteinExistence type="predicted"/>
<dbReference type="RefSeq" id="WP_284151247.1">
    <property type="nucleotide sequence ID" value="NZ_AP025516.1"/>
</dbReference>
<evidence type="ECO:0000313" key="5">
    <source>
        <dbReference type="Proteomes" id="UP000830055"/>
    </source>
</evidence>
<keyword evidence="5" id="KW-1185">Reference proteome</keyword>